<evidence type="ECO:0000313" key="2">
    <source>
        <dbReference type="Proteomes" id="UP000434276"/>
    </source>
</evidence>
<organism evidence="1 2">
    <name type="scientific">Arabidopsis thaliana</name>
    <name type="common">Mouse-ear cress</name>
    <dbReference type="NCBI Taxonomy" id="3702"/>
    <lineage>
        <taxon>Eukaryota</taxon>
        <taxon>Viridiplantae</taxon>
        <taxon>Streptophyta</taxon>
        <taxon>Embryophyta</taxon>
        <taxon>Tracheophyta</taxon>
        <taxon>Spermatophyta</taxon>
        <taxon>Magnoliopsida</taxon>
        <taxon>eudicotyledons</taxon>
        <taxon>Gunneridae</taxon>
        <taxon>Pentapetalae</taxon>
        <taxon>rosids</taxon>
        <taxon>malvids</taxon>
        <taxon>Brassicales</taxon>
        <taxon>Brassicaceae</taxon>
        <taxon>Camelineae</taxon>
        <taxon>Arabidopsis</taxon>
    </lineage>
</organism>
<dbReference type="AlphaFoldDB" id="A0A5S9WJK8"/>
<evidence type="ECO:0000313" key="1">
    <source>
        <dbReference type="EMBL" id="CAA0274833.1"/>
    </source>
</evidence>
<dbReference type="Proteomes" id="UP000434276">
    <property type="component" value="Unassembled WGS sequence"/>
</dbReference>
<accession>A0A5S9WJK8</accession>
<gene>
    <name evidence="1" type="ORF">C24_LOCUS3693</name>
</gene>
<reference evidence="1 2" key="1">
    <citation type="submission" date="2019-12" db="EMBL/GenBank/DDBJ databases">
        <authorList>
            <person name="Jiao W.-B."/>
            <person name="Schneeberger K."/>
        </authorList>
    </citation>
    <scope>NUCLEOTIDE SEQUENCE [LARGE SCALE GENOMIC DNA]</scope>
    <source>
        <strain evidence="2">cv. C24</strain>
    </source>
</reference>
<sequence>MMSSLYIERIANGGEPSNVISGKPITGFFLSFGTSGGNKRSSKETDMSKWRIDQSIQFRSSFQLFLLFLDPKKPETIQSRQKYLKLVQDSRRNQKDPKY</sequence>
<proteinExistence type="predicted"/>
<dbReference type="Pfam" id="PF03321">
    <property type="entry name" value="GH3"/>
    <property type="match status" value="1"/>
</dbReference>
<name>A0A5S9WJK8_ARATH</name>
<protein>
    <submittedName>
        <fullName evidence="1">Uncharacterized protein</fullName>
    </submittedName>
</protein>
<dbReference type="EMBL" id="CACSHJ010000087">
    <property type="protein sequence ID" value="CAA0274833.1"/>
    <property type="molecule type" value="Genomic_DNA"/>
</dbReference>